<dbReference type="STRING" id="27342.A0A0H2SCY5"/>
<feature type="compositionally biased region" description="Polar residues" evidence="1">
    <location>
        <begin position="78"/>
        <end position="87"/>
    </location>
</feature>
<keyword evidence="3" id="KW-1185">Reference proteome</keyword>
<feature type="compositionally biased region" description="Gly residues" evidence="1">
    <location>
        <begin position="284"/>
        <end position="303"/>
    </location>
</feature>
<name>A0A0H2SCY5_9AGAM</name>
<accession>A0A0H2SCY5</accession>
<gene>
    <name evidence="2" type="ORF">SCHPADRAFT_843056</name>
</gene>
<feature type="region of interest" description="Disordered" evidence="1">
    <location>
        <begin position="269"/>
        <end position="380"/>
    </location>
</feature>
<feature type="region of interest" description="Disordered" evidence="1">
    <location>
        <begin position="78"/>
        <end position="100"/>
    </location>
</feature>
<reference evidence="2 3" key="1">
    <citation type="submission" date="2015-04" db="EMBL/GenBank/DDBJ databases">
        <title>Complete genome sequence of Schizopora paradoxa KUC8140, a cosmopolitan wood degrader in East Asia.</title>
        <authorList>
            <consortium name="DOE Joint Genome Institute"/>
            <person name="Min B."/>
            <person name="Park H."/>
            <person name="Jang Y."/>
            <person name="Kim J.-J."/>
            <person name="Kim K.H."/>
            <person name="Pangilinan J."/>
            <person name="Lipzen A."/>
            <person name="Riley R."/>
            <person name="Grigoriev I.V."/>
            <person name="Spatafora J.W."/>
            <person name="Choi I.-G."/>
        </authorList>
    </citation>
    <scope>NUCLEOTIDE SEQUENCE [LARGE SCALE GENOMIC DNA]</scope>
    <source>
        <strain evidence="2 3">KUC8140</strain>
    </source>
</reference>
<feature type="region of interest" description="Disordered" evidence="1">
    <location>
        <begin position="140"/>
        <end position="216"/>
    </location>
</feature>
<dbReference type="Pfam" id="PF04000">
    <property type="entry name" value="Sas10_Utp3"/>
    <property type="match status" value="1"/>
</dbReference>
<dbReference type="PANTHER" id="PTHR13237">
    <property type="entry name" value="SOMETHING ABOUT SILENCING PROTEIN 10-RELATED"/>
    <property type="match status" value="1"/>
</dbReference>
<dbReference type="Proteomes" id="UP000053477">
    <property type="component" value="Unassembled WGS sequence"/>
</dbReference>
<dbReference type="FunCoup" id="A0A0H2SCY5">
    <property type="interactions" value="834"/>
</dbReference>
<feature type="compositionally biased region" description="Acidic residues" evidence="1">
    <location>
        <begin position="161"/>
        <end position="179"/>
    </location>
</feature>
<dbReference type="InParanoid" id="A0A0H2SCY5"/>
<feature type="compositionally biased region" description="Basic residues" evidence="1">
    <location>
        <begin position="370"/>
        <end position="380"/>
    </location>
</feature>
<dbReference type="PANTHER" id="PTHR13237:SF9">
    <property type="entry name" value="NEUROGUIDIN"/>
    <property type="match status" value="1"/>
</dbReference>
<dbReference type="GO" id="GO:0032040">
    <property type="term" value="C:small-subunit processome"/>
    <property type="evidence" value="ECO:0007669"/>
    <property type="project" value="TreeGrafter"/>
</dbReference>
<evidence type="ECO:0000313" key="2">
    <source>
        <dbReference type="EMBL" id="KLO19608.1"/>
    </source>
</evidence>
<dbReference type="EMBL" id="KQ085885">
    <property type="protein sequence ID" value="KLO19608.1"/>
    <property type="molecule type" value="Genomic_DNA"/>
</dbReference>
<feature type="non-terminal residue" evidence="2">
    <location>
        <position position="380"/>
    </location>
</feature>
<dbReference type="InterPro" id="IPR007146">
    <property type="entry name" value="Sas10/Utp3/C1D"/>
</dbReference>
<evidence type="ECO:0000256" key="1">
    <source>
        <dbReference type="SAM" id="MobiDB-lite"/>
    </source>
</evidence>
<protein>
    <submittedName>
        <fullName evidence="2">Uncharacterized protein</fullName>
    </submittedName>
</protein>
<dbReference type="AlphaFoldDB" id="A0A0H2SCY5"/>
<feature type="compositionally biased region" description="Basic and acidic residues" evidence="1">
    <location>
        <begin position="326"/>
        <end position="369"/>
    </location>
</feature>
<proteinExistence type="predicted"/>
<organism evidence="2 3">
    <name type="scientific">Schizopora paradoxa</name>
    <dbReference type="NCBI Taxonomy" id="27342"/>
    <lineage>
        <taxon>Eukaryota</taxon>
        <taxon>Fungi</taxon>
        <taxon>Dikarya</taxon>
        <taxon>Basidiomycota</taxon>
        <taxon>Agaricomycotina</taxon>
        <taxon>Agaricomycetes</taxon>
        <taxon>Hymenochaetales</taxon>
        <taxon>Schizoporaceae</taxon>
        <taxon>Schizopora</taxon>
    </lineage>
</organism>
<evidence type="ECO:0000313" key="3">
    <source>
        <dbReference type="Proteomes" id="UP000053477"/>
    </source>
</evidence>
<sequence length="380" mass="42264">MGEPQASEQAAFLELADNMTAGLSGTRESIKKLATQLDLDTKDGISLLSLKHHIMLSYIQGLTLLCAQRVLGQSLNDRASTSTQPFSSAEREARGSQPGDLVDSLIESRIVLEKVKILESKMRYQIEKLVRLAEETPAEADKDVMNDPLAFRPNPQALMDQDSEDSASSEEDDGSMDDEDRQRDGIYRPPKLAPVPYIEGAGGKRDKKERKRPVPTALAHLASELVPYMESTSGLGGGAPSMQSARARELERMREYEEENFTRLVMKKKDARARRRDEEDIALGGTGMSTGTRGRGPVGGGFDGEFEDVLRAVNRKRGGPIGDGYEELRQRGKKGDSLARSRMRPKEDMVNDDNPRERKKGRFETDRLTLKKKLAGKKRR</sequence>
<feature type="region of interest" description="Disordered" evidence="1">
    <location>
        <begin position="231"/>
        <end position="250"/>
    </location>
</feature>
<dbReference type="OrthoDB" id="203440at2759"/>
<dbReference type="GO" id="GO:0000462">
    <property type="term" value="P:maturation of SSU-rRNA from tricistronic rRNA transcript (SSU-rRNA, 5.8S rRNA, LSU-rRNA)"/>
    <property type="evidence" value="ECO:0007669"/>
    <property type="project" value="TreeGrafter"/>
</dbReference>